<dbReference type="Gene3D" id="3.90.70.10">
    <property type="entry name" value="Cysteine proteinases"/>
    <property type="match status" value="1"/>
</dbReference>
<keyword evidence="2" id="KW-0645">Protease</keyword>
<evidence type="ECO:0000256" key="3">
    <source>
        <dbReference type="ARBA" id="ARBA00023157"/>
    </source>
</evidence>
<evidence type="ECO:0000313" key="11">
    <source>
        <dbReference type="Proteomes" id="UP001327560"/>
    </source>
</evidence>
<feature type="region of interest" description="Disordered" evidence="5">
    <location>
        <begin position="361"/>
        <end position="383"/>
    </location>
</feature>
<evidence type="ECO:0000256" key="5">
    <source>
        <dbReference type="SAM" id="MobiDB-lite"/>
    </source>
</evidence>
<dbReference type="Pfam" id="PF08246">
    <property type="entry name" value="Inhibitor_I29"/>
    <property type="match status" value="1"/>
</dbReference>
<keyword evidence="2" id="KW-0378">Hydrolase</keyword>
<dbReference type="Gene3D" id="2.10.25.160">
    <property type="entry name" value="Granulin"/>
    <property type="match status" value="1"/>
</dbReference>
<dbReference type="SMART" id="SM00277">
    <property type="entry name" value="GRAN"/>
    <property type="match status" value="1"/>
</dbReference>
<evidence type="ECO:0000259" key="7">
    <source>
        <dbReference type="SMART" id="SM00277"/>
    </source>
</evidence>
<reference evidence="10 11" key="1">
    <citation type="submission" date="2023-10" db="EMBL/GenBank/DDBJ databases">
        <title>Chromosome-scale genome assembly provides insights into flower coloration mechanisms of Canna indica.</title>
        <authorList>
            <person name="Li C."/>
        </authorList>
    </citation>
    <scope>NUCLEOTIDE SEQUENCE [LARGE SCALE GENOMIC DNA]</scope>
    <source>
        <tissue evidence="10">Flower</tissue>
    </source>
</reference>
<dbReference type="GO" id="GO:0006508">
    <property type="term" value="P:proteolysis"/>
    <property type="evidence" value="ECO:0007669"/>
    <property type="project" value="InterPro"/>
</dbReference>
<dbReference type="EMBL" id="CP136892">
    <property type="protein sequence ID" value="WOL02088.1"/>
    <property type="molecule type" value="Genomic_DNA"/>
</dbReference>
<protein>
    <submittedName>
        <fullName evidence="10">Low-temperature-induced cysteine proteinase-like</fullName>
    </submittedName>
</protein>
<feature type="domain" description="Granulins" evidence="7">
    <location>
        <begin position="393"/>
        <end position="450"/>
    </location>
</feature>
<evidence type="ECO:0000256" key="4">
    <source>
        <dbReference type="ARBA" id="ARBA00023180"/>
    </source>
</evidence>
<dbReference type="AlphaFoldDB" id="A0AAQ3K4V6"/>
<keyword evidence="3" id="KW-1015">Disulfide bond</keyword>
<evidence type="ECO:0000256" key="2">
    <source>
        <dbReference type="ARBA" id="ARBA00022807"/>
    </source>
</evidence>
<sequence length="495" mass="54514">MASHVIQITLFFLVLLSVSPVWCLLPAEFSIAGYASGSNATEHGFQLFEQWRIVHNKVYKHPAEKVRRFENFLKNLEYVLDHNSRRSSSSSSQNHAVGLNKFADLSNEEFRAKYMSRIPKSRDMRVNKSGDIGLDWRQESCEAPRSLDWRKKGVVTAVKDQGDCGSCWAFSSTGAMEGINAITTGDLISLSEQELVDCDKTNEGCEGGYMDYAFEWVISNGGIDTELNYPYTGKDGKCNIYKEETKVVTIDDYQDVKPNDDAVLCAVVKQPVSVGIDASSLDFQLYTGGIYDGACSSNPDDIDHAVLIVGYGSQGDIDYWIVKNSWGTSWGMQGYIYIRRNTGLPYGVCAINAMASYPTKQGTSPPPFPSPAVPPPPPSPLAPPPPNPSPVICGDMSYCFSGETCCCIFEFGRYCLLYGCCGYENAVCCAGTEYCCPPDYPICDVPEGLCLQSNRDVMGKAVKKLKLAKHKLPWTKLEGAIYQPSVQEIELDASS</sequence>
<feature type="compositionally biased region" description="Pro residues" evidence="5">
    <location>
        <begin position="364"/>
        <end position="383"/>
    </location>
</feature>
<keyword evidence="6" id="KW-0732">Signal</keyword>
<dbReference type="InterPro" id="IPR000169">
    <property type="entry name" value="Pept_cys_AS"/>
</dbReference>
<feature type="domain" description="Peptidase C1A papain C-terminal" evidence="8">
    <location>
        <begin position="143"/>
        <end position="359"/>
    </location>
</feature>
<dbReference type="InterPro" id="IPR000118">
    <property type="entry name" value="Granulin"/>
</dbReference>
<dbReference type="InterPro" id="IPR037277">
    <property type="entry name" value="Granulin_sf"/>
</dbReference>
<dbReference type="PANTHER" id="PTHR12411">
    <property type="entry name" value="CYSTEINE PROTEASE FAMILY C1-RELATED"/>
    <property type="match status" value="1"/>
</dbReference>
<dbReference type="PRINTS" id="PR00705">
    <property type="entry name" value="PAPAIN"/>
</dbReference>
<dbReference type="Proteomes" id="UP001327560">
    <property type="component" value="Chromosome 3"/>
</dbReference>
<evidence type="ECO:0000259" key="8">
    <source>
        <dbReference type="SMART" id="SM00645"/>
    </source>
</evidence>
<comment type="similarity">
    <text evidence="1">Belongs to the peptidase C1 family.</text>
</comment>
<feature type="domain" description="Cathepsin propeptide inhibitor" evidence="9">
    <location>
        <begin position="48"/>
        <end position="110"/>
    </location>
</feature>
<dbReference type="PROSITE" id="PS00640">
    <property type="entry name" value="THIOL_PROTEASE_ASN"/>
    <property type="match status" value="1"/>
</dbReference>
<dbReference type="InterPro" id="IPR013201">
    <property type="entry name" value="Prot_inhib_I29"/>
</dbReference>
<dbReference type="SUPFAM" id="SSF57277">
    <property type="entry name" value="Granulin repeat"/>
    <property type="match status" value="1"/>
</dbReference>
<dbReference type="InterPro" id="IPR025660">
    <property type="entry name" value="Pept_his_AS"/>
</dbReference>
<dbReference type="PROSITE" id="PS00639">
    <property type="entry name" value="THIOL_PROTEASE_HIS"/>
    <property type="match status" value="1"/>
</dbReference>
<proteinExistence type="inferred from homology"/>
<dbReference type="Pfam" id="PF00112">
    <property type="entry name" value="Peptidase_C1"/>
    <property type="match status" value="1"/>
</dbReference>
<keyword evidence="11" id="KW-1185">Reference proteome</keyword>
<dbReference type="InterPro" id="IPR038765">
    <property type="entry name" value="Papain-like_cys_pep_sf"/>
</dbReference>
<evidence type="ECO:0000259" key="9">
    <source>
        <dbReference type="SMART" id="SM00848"/>
    </source>
</evidence>
<dbReference type="SMART" id="SM00645">
    <property type="entry name" value="Pept_C1"/>
    <property type="match status" value="1"/>
</dbReference>
<evidence type="ECO:0000256" key="6">
    <source>
        <dbReference type="SAM" id="SignalP"/>
    </source>
</evidence>
<dbReference type="InterPro" id="IPR025661">
    <property type="entry name" value="Pept_asp_AS"/>
</dbReference>
<dbReference type="InterPro" id="IPR013128">
    <property type="entry name" value="Peptidase_C1A"/>
</dbReference>
<dbReference type="CDD" id="cd02248">
    <property type="entry name" value="Peptidase_C1A"/>
    <property type="match status" value="1"/>
</dbReference>
<dbReference type="GO" id="GO:0008234">
    <property type="term" value="F:cysteine-type peptidase activity"/>
    <property type="evidence" value="ECO:0007669"/>
    <property type="project" value="UniProtKB-KW"/>
</dbReference>
<dbReference type="InterPro" id="IPR039417">
    <property type="entry name" value="Peptidase_C1A_papain-like"/>
</dbReference>
<dbReference type="SMART" id="SM00848">
    <property type="entry name" value="Inhibitor_I29"/>
    <property type="match status" value="1"/>
</dbReference>
<dbReference type="PROSITE" id="PS00139">
    <property type="entry name" value="THIOL_PROTEASE_CYS"/>
    <property type="match status" value="1"/>
</dbReference>
<feature type="chain" id="PRO_5042835158" evidence="6">
    <location>
        <begin position="24"/>
        <end position="495"/>
    </location>
</feature>
<feature type="signal peptide" evidence="6">
    <location>
        <begin position="1"/>
        <end position="23"/>
    </location>
</feature>
<evidence type="ECO:0000313" key="10">
    <source>
        <dbReference type="EMBL" id="WOL02088.1"/>
    </source>
</evidence>
<keyword evidence="2" id="KW-0788">Thiol protease</keyword>
<evidence type="ECO:0000256" key="1">
    <source>
        <dbReference type="ARBA" id="ARBA00008455"/>
    </source>
</evidence>
<name>A0AAQ3K4V6_9LILI</name>
<dbReference type="SUPFAM" id="SSF54001">
    <property type="entry name" value="Cysteine proteinases"/>
    <property type="match status" value="1"/>
</dbReference>
<dbReference type="FunFam" id="3.90.70.10:FF:000177">
    <property type="entry name" value="Cysteine proteinase RD21A"/>
    <property type="match status" value="1"/>
</dbReference>
<organism evidence="10 11">
    <name type="scientific">Canna indica</name>
    <name type="common">Indian-shot</name>
    <dbReference type="NCBI Taxonomy" id="4628"/>
    <lineage>
        <taxon>Eukaryota</taxon>
        <taxon>Viridiplantae</taxon>
        <taxon>Streptophyta</taxon>
        <taxon>Embryophyta</taxon>
        <taxon>Tracheophyta</taxon>
        <taxon>Spermatophyta</taxon>
        <taxon>Magnoliopsida</taxon>
        <taxon>Liliopsida</taxon>
        <taxon>Zingiberales</taxon>
        <taxon>Cannaceae</taxon>
        <taxon>Canna</taxon>
    </lineage>
</organism>
<accession>A0AAQ3K4V6</accession>
<dbReference type="InterPro" id="IPR000668">
    <property type="entry name" value="Peptidase_C1A_C"/>
</dbReference>
<dbReference type="Pfam" id="PF00396">
    <property type="entry name" value="Granulin"/>
    <property type="match status" value="1"/>
</dbReference>
<gene>
    <name evidence="10" type="ORF">Cni_G10807</name>
</gene>
<keyword evidence="4" id="KW-0325">Glycoprotein</keyword>